<evidence type="ECO:0008006" key="3">
    <source>
        <dbReference type="Google" id="ProtNLM"/>
    </source>
</evidence>
<accession>A0ABD2NZB6</accession>
<keyword evidence="2" id="KW-1185">Reference proteome</keyword>
<evidence type="ECO:0000313" key="2">
    <source>
        <dbReference type="Proteomes" id="UP001516400"/>
    </source>
</evidence>
<dbReference type="Proteomes" id="UP001516400">
    <property type="component" value="Unassembled WGS sequence"/>
</dbReference>
<evidence type="ECO:0000313" key="1">
    <source>
        <dbReference type="EMBL" id="KAL3284053.1"/>
    </source>
</evidence>
<dbReference type="EMBL" id="JABFTP020000165">
    <property type="protein sequence ID" value="KAL3284053.1"/>
    <property type="molecule type" value="Genomic_DNA"/>
</dbReference>
<reference evidence="1 2" key="1">
    <citation type="journal article" date="2021" name="BMC Biol.">
        <title>Horizontally acquired antibacterial genes associated with adaptive radiation of ladybird beetles.</title>
        <authorList>
            <person name="Li H.S."/>
            <person name="Tang X.F."/>
            <person name="Huang Y.H."/>
            <person name="Xu Z.Y."/>
            <person name="Chen M.L."/>
            <person name="Du X.Y."/>
            <person name="Qiu B.Y."/>
            <person name="Chen P.T."/>
            <person name="Zhang W."/>
            <person name="Slipinski A."/>
            <person name="Escalona H.E."/>
            <person name="Waterhouse R.M."/>
            <person name="Zwick A."/>
            <person name="Pang H."/>
        </authorList>
    </citation>
    <scope>NUCLEOTIDE SEQUENCE [LARGE SCALE GENOMIC DNA]</scope>
    <source>
        <strain evidence="1">SYSU2018</strain>
    </source>
</reference>
<dbReference type="AlphaFoldDB" id="A0ABD2NZB6"/>
<comment type="caution">
    <text evidence="1">The sequence shown here is derived from an EMBL/GenBank/DDBJ whole genome shotgun (WGS) entry which is preliminary data.</text>
</comment>
<protein>
    <recommendedName>
        <fullName evidence="3">Endonuclease/exonuclease/phosphatase domain-containing protein</fullName>
    </recommendedName>
</protein>
<organism evidence="1 2">
    <name type="scientific">Cryptolaemus montrouzieri</name>
    <dbReference type="NCBI Taxonomy" id="559131"/>
    <lineage>
        <taxon>Eukaryota</taxon>
        <taxon>Metazoa</taxon>
        <taxon>Ecdysozoa</taxon>
        <taxon>Arthropoda</taxon>
        <taxon>Hexapoda</taxon>
        <taxon>Insecta</taxon>
        <taxon>Pterygota</taxon>
        <taxon>Neoptera</taxon>
        <taxon>Endopterygota</taxon>
        <taxon>Coleoptera</taxon>
        <taxon>Polyphaga</taxon>
        <taxon>Cucujiformia</taxon>
        <taxon>Coccinelloidea</taxon>
        <taxon>Coccinellidae</taxon>
        <taxon>Scymninae</taxon>
        <taxon>Scymnini</taxon>
        <taxon>Cryptolaemus</taxon>
    </lineage>
</organism>
<name>A0ABD2NZB6_9CUCU</name>
<proteinExistence type="predicted"/>
<sequence>MVHKDCAELSTDEFNNYYKKQRNPNGLRFLCPGCLPADPVIGDKNTDSLPADTMELRLFENIKRYFDVKLDSLTRTMRTENEKLFAEYETSNILVYNIEEHKSKNINERIARDMEAVSNIFKTSGIDESNLSKVIRVGRIRSKPRPIKAVLCSPQVVNDVIKHKKALLSKNIKIGLDRTKMQQDQLRTVLDEMKERTGRGEENLSLKYVNDVPTVSVNNVGGVRTRLGELNDSSNYDIILIVTWLNDDFLDPEVGFAGYNIFRMDRNPRTSTKVIAENNPDHSMCLFGDYNLPQAYWRSADEDGSLYHVANGRPALLIDECFSYLGLRHVNCIPNSHNV</sequence>
<gene>
    <name evidence="1" type="ORF">HHI36_018222</name>
</gene>